<keyword evidence="3" id="KW-0812">Transmembrane</keyword>
<comment type="caution">
    <text evidence="7">The sequence shown here is derived from an EMBL/GenBank/DDBJ whole genome shotgun (WGS) entry which is preliminary data.</text>
</comment>
<keyword evidence="8" id="KW-1185">Reference proteome</keyword>
<dbReference type="Proteomes" id="UP001363151">
    <property type="component" value="Unassembled WGS sequence"/>
</dbReference>
<dbReference type="PANTHER" id="PTHR11266:SF21">
    <property type="entry name" value="ACT DOMAIN-CONTAINING PROTEIN"/>
    <property type="match status" value="1"/>
</dbReference>
<evidence type="ECO:0000256" key="1">
    <source>
        <dbReference type="ARBA" id="ARBA00004141"/>
    </source>
</evidence>
<evidence type="ECO:0000256" key="3">
    <source>
        <dbReference type="ARBA" id="ARBA00022692"/>
    </source>
</evidence>
<keyword evidence="4" id="KW-1133">Transmembrane helix</keyword>
<evidence type="ECO:0000256" key="6">
    <source>
        <dbReference type="RuleBase" id="RU363053"/>
    </source>
</evidence>
<keyword evidence="5" id="KW-0472">Membrane</keyword>
<comment type="subcellular location">
    <subcellularLocation>
        <location evidence="1">Membrane</location>
        <topology evidence="1">Multi-pass membrane protein</topology>
    </subcellularLocation>
</comment>
<evidence type="ECO:0008006" key="9">
    <source>
        <dbReference type="Google" id="ProtNLM"/>
    </source>
</evidence>
<reference evidence="7 8" key="1">
    <citation type="submission" date="2024-03" db="EMBL/GenBank/DDBJ databases">
        <title>Aureococcus anophagefferens CCMP1851 and Kratosvirus quantuckense: Draft genome of a second virus-susceptible host strain in the model system.</title>
        <authorList>
            <person name="Chase E."/>
            <person name="Truchon A.R."/>
            <person name="Schepens W."/>
            <person name="Wilhelm S.W."/>
        </authorList>
    </citation>
    <scope>NUCLEOTIDE SEQUENCE [LARGE SCALE GENOMIC DNA]</scope>
    <source>
        <strain evidence="7 8">CCMP1851</strain>
    </source>
</reference>
<comment type="similarity">
    <text evidence="2 6">Belongs to the peroxisomal membrane protein PXMP2/4 family.</text>
</comment>
<dbReference type="Pfam" id="PF04117">
    <property type="entry name" value="Mpv17_PMP22"/>
    <property type="match status" value="1"/>
</dbReference>
<evidence type="ECO:0000313" key="7">
    <source>
        <dbReference type="EMBL" id="KAK7236789.1"/>
    </source>
</evidence>
<accession>A0ABR1FRP2</accession>
<dbReference type="PANTHER" id="PTHR11266">
    <property type="entry name" value="PEROXISOMAL MEMBRANE PROTEIN 2, PXMP2 MPV17"/>
    <property type="match status" value="1"/>
</dbReference>
<protein>
    <recommendedName>
        <fullName evidence="9">Peroxisomal membrane protein</fullName>
    </recommendedName>
</protein>
<evidence type="ECO:0000256" key="2">
    <source>
        <dbReference type="ARBA" id="ARBA00006824"/>
    </source>
</evidence>
<evidence type="ECO:0000313" key="8">
    <source>
        <dbReference type="Proteomes" id="UP001363151"/>
    </source>
</evidence>
<name>A0ABR1FRP2_AURAN</name>
<gene>
    <name evidence="7" type="ORF">SO694_000930114</name>
</gene>
<sequence>MARLVAAYAELSTRRPYSVAFASCTFKGMLADAFSQRVVEGRSEQDWKRTGVFAFYGGWYCGWFQHALYNVGYASLFGVETTLYNAARKVAFDSAFHIPLVCFRVCFPVYYAYKHVLYDGDGWRAGLERYKGEAADMCRRYYTVWVPANMLVFTVVPVPLRIGFIATTSFGWLTAASFFTHQH</sequence>
<proteinExistence type="inferred from homology"/>
<evidence type="ECO:0000256" key="4">
    <source>
        <dbReference type="ARBA" id="ARBA00022989"/>
    </source>
</evidence>
<organism evidence="7 8">
    <name type="scientific">Aureococcus anophagefferens</name>
    <name type="common">Harmful bloom alga</name>
    <dbReference type="NCBI Taxonomy" id="44056"/>
    <lineage>
        <taxon>Eukaryota</taxon>
        <taxon>Sar</taxon>
        <taxon>Stramenopiles</taxon>
        <taxon>Ochrophyta</taxon>
        <taxon>Pelagophyceae</taxon>
        <taxon>Pelagomonadales</taxon>
        <taxon>Pelagomonadaceae</taxon>
        <taxon>Aureococcus</taxon>
    </lineage>
</organism>
<evidence type="ECO:0000256" key="5">
    <source>
        <dbReference type="ARBA" id="ARBA00023136"/>
    </source>
</evidence>
<dbReference type="EMBL" id="JBBJCI010000257">
    <property type="protein sequence ID" value="KAK7236789.1"/>
    <property type="molecule type" value="Genomic_DNA"/>
</dbReference>
<dbReference type="InterPro" id="IPR007248">
    <property type="entry name" value="Mpv17_PMP22"/>
</dbReference>